<dbReference type="eggNOG" id="KOG3007">
    <property type="taxonomic scope" value="Eukaryota"/>
</dbReference>
<reference evidence="2 3" key="1">
    <citation type="journal article" date="2011" name="Proc. Natl. Acad. Sci. U.S.A.">
        <title>Evolutionary erosion of yeast sex chromosomes by mating-type switching accidents.</title>
        <authorList>
            <person name="Gordon J.L."/>
            <person name="Armisen D."/>
            <person name="Proux-Wera E."/>
            <person name="Oheigeartaigh S.S."/>
            <person name="Byrne K.P."/>
            <person name="Wolfe K.H."/>
        </authorList>
    </citation>
    <scope>NUCLEOTIDE SEQUENCE [LARGE SCALE GENOMIC DNA]</scope>
    <source>
        <strain evidence="3">ATCC 10597 / BCRC 20456 / CBS 421 / NBRC 0211 / NRRL Y-12639</strain>
    </source>
</reference>
<organism evidence="2 3">
    <name type="scientific">Naumovozyma dairenensis (strain ATCC 10597 / BCRC 20456 / CBS 421 / NBRC 0211 / NRRL Y-12639)</name>
    <name type="common">Saccharomyces dairenensis</name>
    <dbReference type="NCBI Taxonomy" id="1071378"/>
    <lineage>
        <taxon>Eukaryota</taxon>
        <taxon>Fungi</taxon>
        <taxon>Dikarya</taxon>
        <taxon>Ascomycota</taxon>
        <taxon>Saccharomycotina</taxon>
        <taxon>Saccharomycetes</taxon>
        <taxon>Saccharomycetales</taxon>
        <taxon>Saccharomycetaceae</taxon>
        <taxon>Naumovozyma</taxon>
    </lineage>
</organism>
<dbReference type="RefSeq" id="XP_003671765.1">
    <property type="nucleotide sequence ID" value="XM_003671717.1"/>
</dbReference>
<dbReference type="OrthoDB" id="41492at2759"/>
<name>G0WFG1_NAUDC</name>
<dbReference type="InterPro" id="IPR023401">
    <property type="entry name" value="ODC_N"/>
</dbReference>
<proteinExistence type="inferred from homology"/>
<dbReference type="Gene3D" id="3.30.1780.10">
    <property type="entry name" value="ornithine cyclodeaminase, domain 1"/>
    <property type="match status" value="1"/>
</dbReference>
<keyword evidence="3" id="KW-1185">Reference proteome</keyword>
<comment type="similarity">
    <text evidence="1">Belongs to the ornithine cyclodeaminase/mu-crystallin family.</text>
</comment>
<dbReference type="Proteomes" id="UP000000689">
    <property type="component" value="Chromosome 8"/>
</dbReference>
<dbReference type="InterPro" id="IPR003462">
    <property type="entry name" value="ODC_Mu_crystall"/>
</dbReference>
<accession>G0WFG1</accession>
<dbReference type="OMA" id="CVGMGLM"/>
<dbReference type="EMBL" id="HE580274">
    <property type="protein sequence ID" value="CCD26522.1"/>
    <property type="molecule type" value="Genomic_DNA"/>
</dbReference>
<dbReference type="PANTHER" id="PTHR13812:SF19">
    <property type="entry name" value="KETIMINE REDUCTASE MU-CRYSTALLIN"/>
    <property type="match status" value="1"/>
</dbReference>
<dbReference type="STRING" id="1071378.G0WFG1"/>
<gene>
    <name evidence="2" type="primary">NDAI0H03490</name>
    <name evidence="2" type="ordered locus">NDAI_0H03490</name>
</gene>
<evidence type="ECO:0000313" key="3">
    <source>
        <dbReference type="Proteomes" id="UP000000689"/>
    </source>
</evidence>
<dbReference type="Pfam" id="PF02423">
    <property type="entry name" value="OCD_Mu_crystall"/>
    <property type="match status" value="1"/>
</dbReference>
<dbReference type="GeneID" id="11496053"/>
<evidence type="ECO:0000256" key="1">
    <source>
        <dbReference type="ARBA" id="ARBA00008903"/>
    </source>
</evidence>
<dbReference type="AlphaFoldDB" id="G0WFG1"/>
<dbReference type="GO" id="GO:0005737">
    <property type="term" value="C:cytoplasm"/>
    <property type="evidence" value="ECO:0007669"/>
    <property type="project" value="TreeGrafter"/>
</dbReference>
<dbReference type="HOGENOM" id="CLU_042088_0_1_1"/>
<sequence>MENSLQELVTDKVVEQFFLSLPNDGLEHIFDAITQSLKMYTDDPTVVPPRIIKDIETNNGNHVTHIIMPVIANAYVGVKTLFGSPDGLQGSITITDPHTGKFLAVFEAKEMTAIRTAIVSCIPLNHRFLHSENENKLRTNGVINIVIFGTGLQARWHALICLKVLLSIFSSSHHKTIDITFFYHTKKLNEEEFKKRMSKAMYSMTGSPSTSINININQVKLEDKKAVCSHVKKSNIIFGCIPSLEPHLLFQDLNAADAFEGSNAEICKETYISLIGSYRPSMHECDNELIQEFQKQGVKIIVDSKEHTLAEAGELISNDVQPNELKEYGTVFSRKEQDDSKSMIKLGNGREVTLHKIVGLAVMDVALAAVTKEYLTDQNYMR</sequence>
<protein>
    <submittedName>
        <fullName evidence="2">Uncharacterized protein</fullName>
    </submittedName>
</protein>
<dbReference type="KEGG" id="ndi:NDAI_0H03490"/>
<dbReference type="Gene3D" id="3.40.50.720">
    <property type="entry name" value="NAD(P)-binding Rossmann-like Domain"/>
    <property type="match status" value="1"/>
</dbReference>
<dbReference type="InterPro" id="IPR036291">
    <property type="entry name" value="NAD(P)-bd_dom_sf"/>
</dbReference>
<dbReference type="SUPFAM" id="SSF51735">
    <property type="entry name" value="NAD(P)-binding Rossmann-fold domains"/>
    <property type="match status" value="1"/>
</dbReference>
<dbReference type="PANTHER" id="PTHR13812">
    <property type="entry name" value="KETIMINE REDUCTASE MU-CRYSTALLIN"/>
    <property type="match status" value="1"/>
</dbReference>
<evidence type="ECO:0000313" key="2">
    <source>
        <dbReference type="EMBL" id="CCD26522.1"/>
    </source>
</evidence>